<dbReference type="VEuPathDB" id="FungiDB:RhiirFUN_025991"/>
<proteinExistence type="predicted"/>
<comment type="caution">
    <text evidence="1">The sequence shown here is derived from an EMBL/GenBank/DDBJ whole genome shotgun (WGS) entry which is preliminary data.</text>
</comment>
<reference evidence="1 2" key="1">
    <citation type="submission" date="2015-10" db="EMBL/GenBank/DDBJ databases">
        <title>Genome analyses suggest a sexual origin of heterokaryosis in a supposedly ancient asexual fungus.</title>
        <authorList>
            <person name="Ropars J."/>
            <person name="Sedzielewska K."/>
            <person name="Noel J."/>
            <person name="Charron P."/>
            <person name="Farinelli L."/>
            <person name="Marton T."/>
            <person name="Kruger M."/>
            <person name="Pelin A."/>
            <person name="Brachmann A."/>
            <person name="Corradi N."/>
        </authorList>
    </citation>
    <scope>NUCLEOTIDE SEQUENCE [LARGE SCALE GENOMIC DNA]</scope>
    <source>
        <strain evidence="1 2">A4</strain>
    </source>
</reference>
<protein>
    <submittedName>
        <fullName evidence="1">Uncharacterized protein</fullName>
    </submittedName>
</protein>
<dbReference type="VEuPathDB" id="FungiDB:FUN_017166"/>
<keyword evidence="2" id="KW-1185">Reference proteome</keyword>
<dbReference type="EMBL" id="LLXI01001622">
    <property type="protein sequence ID" value="PKY54504.1"/>
    <property type="molecule type" value="Genomic_DNA"/>
</dbReference>
<dbReference type="VEuPathDB" id="FungiDB:RhiirA1_403551"/>
<gene>
    <name evidence="1" type="ORF">RhiirA4_426825</name>
</gene>
<sequence length="144" mass="16683">MQFSFPIQIFECSNSLTVITFFKPFLADLNEQANQAKISWRKIIENLAYNSDTNLDLTLCSCRIWVEDSNGNRIAGDKNYHDCSYNSYGSNYHETLNFSDQTYTVYAKVEASFEKTKKRGPYNGNTCFHIHGNVDHWEFDETSC</sequence>
<organism evidence="1 2">
    <name type="scientific">Rhizophagus irregularis</name>
    <dbReference type="NCBI Taxonomy" id="588596"/>
    <lineage>
        <taxon>Eukaryota</taxon>
        <taxon>Fungi</taxon>
        <taxon>Fungi incertae sedis</taxon>
        <taxon>Mucoromycota</taxon>
        <taxon>Glomeromycotina</taxon>
        <taxon>Glomeromycetes</taxon>
        <taxon>Glomerales</taxon>
        <taxon>Glomeraceae</taxon>
        <taxon>Rhizophagus</taxon>
    </lineage>
</organism>
<evidence type="ECO:0000313" key="2">
    <source>
        <dbReference type="Proteomes" id="UP000234323"/>
    </source>
</evidence>
<name>A0A2I1H6P8_9GLOM</name>
<dbReference type="Proteomes" id="UP000234323">
    <property type="component" value="Unassembled WGS sequence"/>
</dbReference>
<evidence type="ECO:0000313" key="1">
    <source>
        <dbReference type="EMBL" id="PKY54504.1"/>
    </source>
</evidence>
<accession>A0A2I1H6P8</accession>
<dbReference type="AlphaFoldDB" id="A0A2I1H6P8"/>